<dbReference type="AlphaFoldDB" id="A0AAX6GFP9"/>
<proteinExistence type="predicted"/>
<accession>A0AAX6GFP9</accession>
<dbReference type="EMBL" id="JANAVB010020396">
    <property type="protein sequence ID" value="KAJ6827392.1"/>
    <property type="molecule type" value="Genomic_DNA"/>
</dbReference>
<organism evidence="1 2">
    <name type="scientific">Iris pallida</name>
    <name type="common">Sweet iris</name>
    <dbReference type="NCBI Taxonomy" id="29817"/>
    <lineage>
        <taxon>Eukaryota</taxon>
        <taxon>Viridiplantae</taxon>
        <taxon>Streptophyta</taxon>
        <taxon>Embryophyta</taxon>
        <taxon>Tracheophyta</taxon>
        <taxon>Spermatophyta</taxon>
        <taxon>Magnoliopsida</taxon>
        <taxon>Liliopsida</taxon>
        <taxon>Asparagales</taxon>
        <taxon>Iridaceae</taxon>
        <taxon>Iridoideae</taxon>
        <taxon>Irideae</taxon>
        <taxon>Iris</taxon>
    </lineage>
</organism>
<evidence type="ECO:0000313" key="1">
    <source>
        <dbReference type="EMBL" id="KAJ6827392.1"/>
    </source>
</evidence>
<gene>
    <name evidence="1" type="ORF">M6B38_368625</name>
</gene>
<reference evidence="1" key="2">
    <citation type="submission" date="2023-04" db="EMBL/GenBank/DDBJ databases">
        <authorList>
            <person name="Bruccoleri R.E."/>
            <person name="Oakeley E.J."/>
            <person name="Faust A.-M."/>
            <person name="Dessus-Babus S."/>
            <person name="Altorfer M."/>
            <person name="Burckhardt D."/>
            <person name="Oertli M."/>
            <person name="Naumann U."/>
            <person name="Petersen F."/>
            <person name="Wong J."/>
        </authorList>
    </citation>
    <scope>NUCLEOTIDE SEQUENCE</scope>
    <source>
        <strain evidence="1">GSM-AAB239-AS_SAM_17_03QT</strain>
        <tissue evidence="1">Leaf</tissue>
    </source>
</reference>
<name>A0AAX6GFP9_IRIPA</name>
<protein>
    <submittedName>
        <fullName evidence="1">Myosin-2-like</fullName>
    </submittedName>
</protein>
<keyword evidence="2" id="KW-1185">Reference proteome</keyword>
<dbReference type="Proteomes" id="UP001140949">
    <property type="component" value="Unassembled WGS sequence"/>
</dbReference>
<evidence type="ECO:0000313" key="2">
    <source>
        <dbReference type="Proteomes" id="UP001140949"/>
    </source>
</evidence>
<reference evidence="1" key="1">
    <citation type="journal article" date="2023" name="GigaByte">
        <title>Genome assembly of the bearded iris, Iris pallida Lam.</title>
        <authorList>
            <person name="Bruccoleri R.E."/>
            <person name="Oakeley E.J."/>
            <person name="Faust A.M.E."/>
            <person name="Altorfer M."/>
            <person name="Dessus-Babus S."/>
            <person name="Burckhardt D."/>
            <person name="Oertli M."/>
            <person name="Naumann U."/>
            <person name="Petersen F."/>
            <person name="Wong J."/>
        </authorList>
    </citation>
    <scope>NUCLEOTIDE SEQUENCE</scope>
    <source>
        <strain evidence="1">GSM-AAB239-AS_SAM_17_03QT</strain>
    </source>
</reference>
<comment type="caution">
    <text evidence="1">The sequence shown here is derived from an EMBL/GenBank/DDBJ whole genome shotgun (WGS) entry which is preliminary data.</text>
</comment>
<sequence>MATTIVRATPFLDLTRASTAAPNPLRDAVSMGNRKFTMVLMMRSWPIAWRCNTRIGIKSFNFLPKLALSLLSIRKDSSGSAFLSKQVQAQL</sequence>